<evidence type="ECO:0000313" key="1">
    <source>
        <dbReference type="EMBL" id="KAA8649297.1"/>
    </source>
</evidence>
<dbReference type="Proteomes" id="UP000324241">
    <property type="component" value="Unassembled WGS sequence"/>
</dbReference>
<gene>
    <name evidence="1" type="ORF">ATNIH1004_005198</name>
</gene>
<dbReference type="GeneID" id="54327900"/>
<dbReference type="VEuPathDB" id="FungiDB:EYZ11_013031"/>
<name>A0A5M9N3Z7_9EURO</name>
<dbReference type="OrthoDB" id="3204049at2759"/>
<proteinExistence type="predicted"/>
<comment type="caution">
    <text evidence="1">The sequence shown here is derived from an EMBL/GenBank/DDBJ whole genome shotgun (WGS) entry which is preliminary data.</text>
</comment>
<accession>A0A5M9N3Z7</accession>
<dbReference type="EMBL" id="QUQM01000003">
    <property type="protein sequence ID" value="KAA8649297.1"/>
    <property type="molecule type" value="Genomic_DNA"/>
</dbReference>
<dbReference type="RefSeq" id="XP_033428658.1">
    <property type="nucleotide sequence ID" value="XM_033569852.1"/>
</dbReference>
<sequence length="383" mass="44409">MAHQADALPWKDFASIFDFAYRSKRHHGETNLFARQRTSVQVRQLYSFVSAFVRILEEHTDKEMSMYVDVEQDDEVISESTARNIQHLVQPTNPVFSVEGRKISFWTDRVGTANSREDKTGTFTALLLQDEMDALFSIRAEPPIQLCLKRGRCSHSCTKFGLPELVDTAMMAYICLNMLFQKTELHDAETRANYIQSGKSGDSLIMDENVLDYRSTRGYQKMLFECTQSKTICGAVIHTIPHRQFYGYQDCSYTTEEEFGFLTLPALISRFTRGIYQPDSHDVAIVIYILQQMGLPTELILIILELAEYAPKGSIPIPHDPLHKKNLPELQKYLDYCWQLLVRTNMLVKYRDNDWEGRVLECIWKLFGVEHPRHFLRSRANRP</sequence>
<dbReference type="AlphaFoldDB" id="A0A5M9N3Z7"/>
<reference evidence="1 2" key="1">
    <citation type="submission" date="2019-08" db="EMBL/GenBank/DDBJ databases">
        <title>The genome sequence of a newly discovered highly antifungal drug resistant Aspergillus species, Aspergillus tanneri NIH 1004.</title>
        <authorList>
            <person name="Mounaud S."/>
            <person name="Singh I."/>
            <person name="Joardar V."/>
            <person name="Pakala S."/>
            <person name="Pakala S."/>
            <person name="Venepally P."/>
            <person name="Chung J.K."/>
            <person name="Losada L."/>
            <person name="Nierman W.C."/>
        </authorList>
    </citation>
    <scope>NUCLEOTIDE SEQUENCE [LARGE SCALE GENOMIC DNA]</scope>
    <source>
        <strain evidence="1 2">NIH1004</strain>
    </source>
</reference>
<evidence type="ECO:0000313" key="2">
    <source>
        <dbReference type="Proteomes" id="UP000324241"/>
    </source>
</evidence>
<organism evidence="1 2">
    <name type="scientific">Aspergillus tanneri</name>
    <dbReference type="NCBI Taxonomy" id="1220188"/>
    <lineage>
        <taxon>Eukaryota</taxon>
        <taxon>Fungi</taxon>
        <taxon>Dikarya</taxon>
        <taxon>Ascomycota</taxon>
        <taxon>Pezizomycotina</taxon>
        <taxon>Eurotiomycetes</taxon>
        <taxon>Eurotiomycetidae</taxon>
        <taxon>Eurotiales</taxon>
        <taxon>Aspergillaceae</taxon>
        <taxon>Aspergillus</taxon>
        <taxon>Aspergillus subgen. Circumdati</taxon>
    </lineage>
</organism>
<protein>
    <submittedName>
        <fullName evidence="1">Uncharacterized protein</fullName>
    </submittedName>
</protein>